<evidence type="ECO:0000313" key="11">
    <source>
        <dbReference type="Proteomes" id="UP001163046"/>
    </source>
</evidence>
<comment type="cofactor">
    <cofactor evidence="1">
        <name>Zn(2+)</name>
        <dbReference type="ChEBI" id="CHEBI:29105"/>
    </cofactor>
</comment>
<evidence type="ECO:0000256" key="1">
    <source>
        <dbReference type="ARBA" id="ARBA00001947"/>
    </source>
</evidence>
<dbReference type="Proteomes" id="UP001163046">
    <property type="component" value="Unassembled WGS sequence"/>
</dbReference>
<dbReference type="SMART" id="SM01057">
    <property type="entry name" value="Carb_anhydrase"/>
    <property type="match status" value="1"/>
</dbReference>
<keyword evidence="6 10" id="KW-0456">Lyase</keyword>
<evidence type="ECO:0000256" key="2">
    <source>
        <dbReference type="ARBA" id="ARBA00010718"/>
    </source>
</evidence>
<gene>
    <name evidence="10" type="primary">CA3</name>
    <name evidence="10" type="ORF">OS493_025883</name>
</gene>
<dbReference type="Gene3D" id="3.10.200.10">
    <property type="entry name" value="Alpha carbonic anhydrase"/>
    <property type="match status" value="1"/>
</dbReference>
<dbReference type="PANTHER" id="PTHR18952">
    <property type="entry name" value="CARBONIC ANHYDRASE"/>
    <property type="match status" value="1"/>
</dbReference>
<dbReference type="CDD" id="cd00326">
    <property type="entry name" value="alpha_CA"/>
    <property type="match status" value="1"/>
</dbReference>
<comment type="catalytic activity">
    <reaction evidence="7">
        <text>hydrogencarbonate + H(+) = CO2 + H2O</text>
        <dbReference type="Rhea" id="RHEA:10748"/>
        <dbReference type="ChEBI" id="CHEBI:15377"/>
        <dbReference type="ChEBI" id="CHEBI:15378"/>
        <dbReference type="ChEBI" id="CHEBI:16526"/>
        <dbReference type="ChEBI" id="CHEBI:17544"/>
        <dbReference type="EC" id="4.2.1.1"/>
    </reaction>
</comment>
<dbReference type="GO" id="GO:0005737">
    <property type="term" value="C:cytoplasm"/>
    <property type="evidence" value="ECO:0007669"/>
    <property type="project" value="TreeGrafter"/>
</dbReference>
<reference evidence="10" key="1">
    <citation type="submission" date="2023-01" db="EMBL/GenBank/DDBJ databases">
        <title>Genome assembly of the deep-sea coral Lophelia pertusa.</title>
        <authorList>
            <person name="Herrera S."/>
            <person name="Cordes E."/>
        </authorList>
    </citation>
    <scope>NUCLEOTIDE SEQUENCE</scope>
    <source>
        <strain evidence="10">USNM1676648</strain>
        <tissue evidence="10">Polyp</tissue>
    </source>
</reference>
<feature type="compositionally biased region" description="Acidic residues" evidence="8">
    <location>
        <begin position="299"/>
        <end position="310"/>
    </location>
</feature>
<dbReference type="EC" id="4.2.1.1" evidence="3"/>
<dbReference type="GO" id="GO:0008270">
    <property type="term" value="F:zinc ion binding"/>
    <property type="evidence" value="ECO:0007669"/>
    <property type="project" value="InterPro"/>
</dbReference>
<evidence type="ECO:0000256" key="7">
    <source>
        <dbReference type="ARBA" id="ARBA00048348"/>
    </source>
</evidence>
<dbReference type="EMBL" id="MU826847">
    <property type="protein sequence ID" value="KAJ7371417.1"/>
    <property type="molecule type" value="Genomic_DNA"/>
</dbReference>
<dbReference type="Pfam" id="PF00194">
    <property type="entry name" value="Carb_anhydrase"/>
    <property type="match status" value="1"/>
</dbReference>
<feature type="region of interest" description="Disordered" evidence="8">
    <location>
        <begin position="291"/>
        <end position="410"/>
    </location>
</feature>
<dbReference type="AlphaFoldDB" id="A0A9W9YXP9"/>
<dbReference type="PROSITE" id="PS51144">
    <property type="entry name" value="ALPHA_CA_2"/>
    <property type="match status" value="1"/>
</dbReference>
<evidence type="ECO:0000313" key="10">
    <source>
        <dbReference type="EMBL" id="KAJ7371417.1"/>
    </source>
</evidence>
<keyword evidence="4" id="KW-0479">Metal-binding</keyword>
<dbReference type="SUPFAM" id="SSF51069">
    <property type="entry name" value="Carbonic anhydrase"/>
    <property type="match status" value="1"/>
</dbReference>
<dbReference type="InterPro" id="IPR036398">
    <property type="entry name" value="CA_dom_sf"/>
</dbReference>
<evidence type="ECO:0000256" key="5">
    <source>
        <dbReference type="ARBA" id="ARBA00022833"/>
    </source>
</evidence>
<comment type="caution">
    <text evidence="10">The sequence shown here is derived from an EMBL/GenBank/DDBJ whole genome shotgun (WGS) entry which is preliminary data.</text>
</comment>
<comment type="similarity">
    <text evidence="2">Belongs to the alpha-carbonic anhydrase family.</text>
</comment>
<dbReference type="GO" id="GO:0004089">
    <property type="term" value="F:carbonate dehydratase activity"/>
    <property type="evidence" value="ECO:0007669"/>
    <property type="project" value="UniProtKB-EC"/>
</dbReference>
<evidence type="ECO:0000256" key="8">
    <source>
        <dbReference type="SAM" id="MobiDB-lite"/>
    </source>
</evidence>
<evidence type="ECO:0000256" key="4">
    <source>
        <dbReference type="ARBA" id="ARBA00022723"/>
    </source>
</evidence>
<keyword evidence="5" id="KW-0862">Zinc</keyword>
<dbReference type="InterPro" id="IPR023561">
    <property type="entry name" value="Carbonic_anhydrase_a-class"/>
</dbReference>
<organism evidence="10 11">
    <name type="scientific">Desmophyllum pertusum</name>
    <dbReference type="NCBI Taxonomy" id="174260"/>
    <lineage>
        <taxon>Eukaryota</taxon>
        <taxon>Metazoa</taxon>
        <taxon>Cnidaria</taxon>
        <taxon>Anthozoa</taxon>
        <taxon>Hexacorallia</taxon>
        <taxon>Scleractinia</taxon>
        <taxon>Caryophylliina</taxon>
        <taxon>Caryophylliidae</taxon>
        <taxon>Desmophyllum</taxon>
    </lineage>
</organism>
<feature type="compositionally biased region" description="Basic and acidic residues" evidence="8">
    <location>
        <begin position="370"/>
        <end position="410"/>
    </location>
</feature>
<accession>A0A9W9YXP9</accession>
<evidence type="ECO:0000256" key="3">
    <source>
        <dbReference type="ARBA" id="ARBA00012925"/>
    </source>
</evidence>
<evidence type="ECO:0000256" key="6">
    <source>
        <dbReference type="ARBA" id="ARBA00023239"/>
    </source>
</evidence>
<sequence>MANTSSWSYADNGYGPRSWQDRYKVEGKLQSPIDIDTEKVKDDNIVEPINFQYVNIDNSTITNDGRHLQVTLTRNESVVTGGPLTDKYQLAVIRFHWGHDDSSGSEHSINEQNYPLEVQLIHWNKGLYKHIGEAMAGENGLCIIGLLLQVSDDDNECLTPIVKLLSRDENKGCFSLEVKSTIDPNHFIRDMTAYWTYQGSLTTPPLSENVTWIISQNVMDVSEKQMNAFRSVRNSSGEPMTDHCRPTCPLNERSIRSCIVENISDLENHQDNNINIVEDDDVDKENELRSEDANYHGNDDEENDDEENELPGENVNYHGNDDEENELPGENANYHGNDDEENELPGENANYHGNDDEENELPGENANYHGNDDKENELPDENYHGNDDKENELPDENANYHDNDAESDATEKGYFDEIYALEGMNNLVD</sequence>
<keyword evidence="11" id="KW-1185">Reference proteome</keyword>
<evidence type="ECO:0000259" key="9">
    <source>
        <dbReference type="PROSITE" id="PS51144"/>
    </source>
</evidence>
<feature type="domain" description="Alpha-carbonic anhydrase" evidence="9">
    <location>
        <begin position="5"/>
        <end position="259"/>
    </location>
</feature>
<dbReference type="PANTHER" id="PTHR18952:SF141">
    <property type="entry name" value="CARBONIC ANHYDRASE"/>
    <property type="match status" value="1"/>
</dbReference>
<proteinExistence type="inferred from homology"/>
<dbReference type="InterPro" id="IPR001148">
    <property type="entry name" value="CA_dom"/>
</dbReference>
<protein>
    <recommendedName>
        <fullName evidence="3">carbonic anhydrase</fullName>
        <ecNumber evidence="3">4.2.1.1</ecNumber>
    </recommendedName>
</protein>
<name>A0A9W9YXP9_9CNID</name>
<dbReference type="OrthoDB" id="429145at2759"/>